<dbReference type="RefSeq" id="WP_102952186.1">
    <property type="nucleotide sequence ID" value="NZ_CP024847.1"/>
</dbReference>
<gene>
    <name evidence="1" type="ORF">CUN60_11545</name>
</gene>
<name>A0A2I7N8Y0_9NEIS</name>
<dbReference type="Proteomes" id="UP000236655">
    <property type="component" value="Chromosome"/>
</dbReference>
<evidence type="ECO:0000313" key="1">
    <source>
        <dbReference type="EMBL" id="AUR52899.1"/>
    </source>
</evidence>
<keyword evidence="2" id="KW-1185">Reference proteome</keyword>
<protein>
    <submittedName>
        <fullName evidence="1">Uncharacterized protein</fullName>
    </submittedName>
</protein>
<dbReference type="AlphaFoldDB" id="A0A2I7N8Y0"/>
<proteinExistence type="predicted"/>
<sequence>MTAPKLLVILLFVMSEVFAISLDDFVPDFLDPSGHKTESSIDPQVAFSLPADTKKRAASSSDAWYCNRKQNVFCNRKEESSANTTLVVESSSGVTGNGIANDAYTGANGSYFNRNSNNYDQNALNNFNITNSNQAAMQVASPKLNNSSMEDQLRNNVTVPVQAGKNTNVNIGQQQIEFNIKY</sequence>
<reference evidence="2" key="1">
    <citation type="submission" date="2017-11" db="EMBL/GenBank/DDBJ databases">
        <authorList>
            <person name="Chan K.G."/>
            <person name="Lee L.S."/>
        </authorList>
    </citation>
    <scope>NUCLEOTIDE SEQUENCE [LARGE SCALE GENOMIC DNA]</scope>
    <source>
        <strain evidence="2">DSM 100970</strain>
    </source>
</reference>
<evidence type="ECO:0000313" key="2">
    <source>
        <dbReference type="Proteomes" id="UP000236655"/>
    </source>
</evidence>
<dbReference type="KEGG" id="nba:CUN60_11545"/>
<accession>A0A2I7N8Y0</accession>
<dbReference type="EMBL" id="CP024847">
    <property type="protein sequence ID" value="AUR52899.1"/>
    <property type="molecule type" value="Genomic_DNA"/>
</dbReference>
<organism evidence="1 2">
    <name type="scientific">Aquella oligotrophica</name>
    <dbReference type="NCBI Taxonomy" id="2067065"/>
    <lineage>
        <taxon>Bacteria</taxon>
        <taxon>Pseudomonadati</taxon>
        <taxon>Pseudomonadota</taxon>
        <taxon>Betaproteobacteria</taxon>
        <taxon>Neisseriales</taxon>
        <taxon>Neisseriaceae</taxon>
        <taxon>Aquella</taxon>
    </lineage>
</organism>